<dbReference type="InterPro" id="IPR000847">
    <property type="entry name" value="LysR_HTH_N"/>
</dbReference>
<keyword evidence="4" id="KW-1185">Reference proteome</keyword>
<dbReference type="EMBL" id="NEVK01000006">
    <property type="protein sequence ID" value="OZI18150.1"/>
    <property type="molecule type" value="Genomic_DNA"/>
</dbReference>
<protein>
    <submittedName>
        <fullName evidence="3">LysR family transcriptional regulator</fullName>
    </submittedName>
</protein>
<name>A0A261R0K5_9BORD</name>
<dbReference type="Pfam" id="PF12727">
    <property type="entry name" value="PBP_like"/>
    <property type="match status" value="1"/>
</dbReference>
<gene>
    <name evidence="3" type="ORF">CAL19_13930</name>
</gene>
<dbReference type="PANTHER" id="PTHR38431">
    <property type="entry name" value="BLL2305 PROTEIN"/>
    <property type="match status" value="1"/>
</dbReference>
<feature type="domain" description="PBP" evidence="2">
    <location>
        <begin position="145"/>
        <end position="328"/>
    </location>
</feature>
<dbReference type="InterPro" id="IPR024370">
    <property type="entry name" value="PBP_domain"/>
</dbReference>
<dbReference type="Gene3D" id="1.10.10.10">
    <property type="entry name" value="Winged helix-like DNA-binding domain superfamily/Winged helix DNA-binding domain"/>
    <property type="match status" value="1"/>
</dbReference>
<comment type="caution">
    <text evidence="3">The sequence shown here is derived from an EMBL/GenBank/DDBJ whole genome shotgun (WGS) entry which is preliminary data.</text>
</comment>
<dbReference type="GO" id="GO:0003700">
    <property type="term" value="F:DNA-binding transcription factor activity"/>
    <property type="evidence" value="ECO:0007669"/>
    <property type="project" value="InterPro"/>
</dbReference>
<feature type="domain" description="HTH lysR-type" evidence="1">
    <location>
        <begin position="29"/>
        <end position="86"/>
    </location>
</feature>
<dbReference type="SUPFAM" id="SSF53850">
    <property type="entry name" value="Periplasmic binding protein-like II"/>
    <property type="match status" value="1"/>
</dbReference>
<dbReference type="AlphaFoldDB" id="A0A261R0K5"/>
<sequence>MTYKFRVGLRPEWVLEGDPGHPAHPLPDMLALLSAIDATGNIAGACRACGLSYRHAWGILRRFETLFGTQLLITRRRQGTVLSPFAQRLLWANRRIQARLMPTLESLASELQEELEKLLPEPASHLRLHASHGFAVEALMQHMSGRQPGLELRYRTAIEALASLERGECDLAGFQVPTGDFEAPIMARYASWLMPDDYLLIHLAVRNTGLFVEQGNPKRIRCMADLARADVRFVNRQIGSSTRFLVEVMLAQAGVAIGDVSGYDTNEFTHMAIAAHIASGMADTGVGVETAAWRFGLDFIPLVRERYFFAIRRNALDTPAMQDLLGIMRGDEYLSYIRQLAGYDATDTGKLQTMAAAFPSLYGARAGHGTL</sequence>
<dbReference type="SUPFAM" id="SSF46785">
    <property type="entry name" value="Winged helix' DNA-binding domain"/>
    <property type="match status" value="1"/>
</dbReference>
<dbReference type="Pfam" id="PF00126">
    <property type="entry name" value="HTH_1"/>
    <property type="match status" value="1"/>
</dbReference>
<dbReference type="InterPro" id="IPR036390">
    <property type="entry name" value="WH_DNA-bd_sf"/>
</dbReference>
<evidence type="ECO:0000259" key="2">
    <source>
        <dbReference type="Pfam" id="PF12727"/>
    </source>
</evidence>
<dbReference type="PANTHER" id="PTHR38431:SF1">
    <property type="entry name" value="BLL2305 PROTEIN"/>
    <property type="match status" value="1"/>
</dbReference>
<dbReference type="RefSeq" id="WP_026638608.1">
    <property type="nucleotide sequence ID" value="NZ_NEVK01000006.1"/>
</dbReference>
<dbReference type="InterPro" id="IPR036388">
    <property type="entry name" value="WH-like_DNA-bd_sf"/>
</dbReference>
<reference evidence="4" key="1">
    <citation type="submission" date="2017-05" db="EMBL/GenBank/DDBJ databases">
        <title>Complete and WGS of Bordetella genogroups.</title>
        <authorList>
            <person name="Spilker T."/>
            <person name="Lipuma J."/>
        </authorList>
    </citation>
    <scope>NUCLEOTIDE SEQUENCE [LARGE SCALE GENOMIC DNA]</scope>
    <source>
        <strain evidence="4">AU18089</strain>
    </source>
</reference>
<evidence type="ECO:0000313" key="4">
    <source>
        <dbReference type="Proteomes" id="UP000216947"/>
    </source>
</evidence>
<evidence type="ECO:0000259" key="1">
    <source>
        <dbReference type="Pfam" id="PF00126"/>
    </source>
</evidence>
<evidence type="ECO:0000313" key="3">
    <source>
        <dbReference type="EMBL" id="OZI18150.1"/>
    </source>
</evidence>
<dbReference type="Proteomes" id="UP000216947">
    <property type="component" value="Unassembled WGS sequence"/>
</dbReference>
<organism evidence="3 4">
    <name type="scientific">Bordetella genomosp. 7</name>
    <dbReference type="NCBI Taxonomy" id="1416805"/>
    <lineage>
        <taxon>Bacteria</taxon>
        <taxon>Pseudomonadati</taxon>
        <taxon>Pseudomonadota</taxon>
        <taxon>Betaproteobacteria</taxon>
        <taxon>Burkholderiales</taxon>
        <taxon>Alcaligenaceae</taxon>
        <taxon>Bordetella</taxon>
    </lineage>
</organism>
<proteinExistence type="predicted"/>
<accession>A0A261R0K5</accession>